<evidence type="ECO:0000313" key="2">
    <source>
        <dbReference type="Proteomes" id="UP000770717"/>
    </source>
</evidence>
<gene>
    <name evidence="1" type="ORF">GDO78_022090</name>
</gene>
<organism evidence="1 2">
    <name type="scientific">Eleutherodactylus coqui</name>
    <name type="common">Puerto Rican coqui</name>
    <dbReference type="NCBI Taxonomy" id="57060"/>
    <lineage>
        <taxon>Eukaryota</taxon>
        <taxon>Metazoa</taxon>
        <taxon>Chordata</taxon>
        <taxon>Craniata</taxon>
        <taxon>Vertebrata</taxon>
        <taxon>Euteleostomi</taxon>
        <taxon>Amphibia</taxon>
        <taxon>Batrachia</taxon>
        <taxon>Anura</taxon>
        <taxon>Neobatrachia</taxon>
        <taxon>Hyloidea</taxon>
        <taxon>Eleutherodactylidae</taxon>
        <taxon>Eleutherodactylinae</taxon>
        <taxon>Eleutherodactylus</taxon>
        <taxon>Eleutherodactylus</taxon>
    </lineage>
</organism>
<dbReference type="EMBL" id="WNTK01074090">
    <property type="protein sequence ID" value="KAG9460395.1"/>
    <property type="molecule type" value="Genomic_DNA"/>
</dbReference>
<keyword evidence="2" id="KW-1185">Reference proteome</keyword>
<dbReference type="Pfam" id="PF14945">
    <property type="entry name" value="LLC1"/>
    <property type="match status" value="1"/>
</dbReference>
<accession>A0A8J6BCG6</accession>
<comment type="caution">
    <text evidence="1">The sequence shown here is derived from an EMBL/GenBank/DDBJ whole genome shotgun (WGS) entry which is preliminary data.</text>
</comment>
<protein>
    <submittedName>
        <fullName evidence="1">Uncharacterized protein</fullName>
    </submittedName>
</protein>
<reference evidence="1" key="1">
    <citation type="thesis" date="2020" institute="ProQuest LLC" country="789 East Eisenhower Parkway, Ann Arbor, MI, USA">
        <title>Comparative Genomics and Chromosome Evolution.</title>
        <authorList>
            <person name="Mudd A.B."/>
        </authorList>
    </citation>
    <scope>NUCLEOTIDE SEQUENCE</scope>
    <source>
        <strain evidence="1">HN-11 Male</strain>
        <tissue evidence="1">Kidney and liver</tissue>
    </source>
</reference>
<dbReference type="Proteomes" id="UP000770717">
    <property type="component" value="Unassembled WGS sequence"/>
</dbReference>
<dbReference type="OrthoDB" id="10031946at2759"/>
<dbReference type="InterPro" id="IPR020339">
    <property type="entry name" value="C20orf85-like"/>
</dbReference>
<name>A0A8J6BCG6_ELECQ</name>
<sequence>MFRKAHVKKEQETTKMWPENWGFLTAQYNKPRTKTSMEAEEVTREIKVPDSMKIRTVTPVEQHIKVRAQIWTTGLCG</sequence>
<proteinExistence type="predicted"/>
<dbReference type="AlphaFoldDB" id="A0A8J6BCG6"/>
<evidence type="ECO:0000313" key="1">
    <source>
        <dbReference type="EMBL" id="KAG9460395.1"/>
    </source>
</evidence>